<evidence type="ECO:0008006" key="3">
    <source>
        <dbReference type="Google" id="ProtNLM"/>
    </source>
</evidence>
<comment type="caution">
    <text evidence="1">The sequence shown here is derived from an EMBL/GenBank/DDBJ whole genome shotgun (WGS) entry which is preliminary data.</text>
</comment>
<gene>
    <name evidence="1" type="ORF">GCM10009751_02630</name>
</gene>
<dbReference type="Proteomes" id="UP001501094">
    <property type="component" value="Unassembled WGS sequence"/>
</dbReference>
<evidence type="ECO:0000313" key="2">
    <source>
        <dbReference type="Proteomes" id="UP001501094"/>
    </source>
</evidence>
<name>A0ABN2N3K6_9MICO</name>
<dbReference type="Gene3D" id="1.10.10.2910">
    <property type="match status" value="1"/>
</dbReference>
<keyword evidence="2" id="KW-1185">Reference proteome</keyword>
<proteinExistence type="predicted"/>
<organism evidence="1 2">
    <name type="scientific">Myceligenerans crystallogenes</name>
    <dbReference type="NCBI Taxonomy" id="316335"/>
    <lineage>
        <taxon>Bacteria</taxon>
        <taxon>Bacillati</taxon>
        <taxon>Actinomycetota</taxon>
        <taxon>Actinomycetes</taxon>
        <taxon>Micrococcales</taxon>
        <taxon>Promicromonosporaceae</taxon>
        <taxon>Myceligenerans</taxon>
    </lineage>
</organism>
<dbReference type="EMBL" id="BAAANL010000001">
    <property type="protein sequence ID" value="GAA1849856.1"/>
    <property type="molecule type" value="Genomic_DNA"/>
</dbReference>
<sequence length="123" mass="13756">MHRARDIGEARRMVERLTRRTLKIVEADLAPGLSGIWMRLERNDYIVVNNVHAITELHRRHIIAHELMHVVSAFEDPPRSPGITSCGDAATEQRVEALACELMIGLASVGGVGARLTAMEMYR</sequence>
<reference evidence="1 2" key="1">
    <citation type="journal article" date="2019" name="Int. J. Syst. Evol. Microbiol.">
        <title>The Global Catalogue of Microorganisms (GCM) 10K type strain sequencing project: providing services to taxonomists for standard genome sequencing and annotation.</title>
        <authorList>
            <consortium name="The Broad Institute Genomics Platform"/>
            <consortium name="The Broad Institute Genome Sequencing Center for Infectious Disease"/>
            <person name="Wu L."/>
            <person name="Ma J."/>
        </authorList>
    </citation>
    <scope>NUCLEOTIDE SEQUENCE [LARGE SCALE GENOMIC DNA]</scope>
    <source>
        <strain evidence="1 2">JCM 14326</strain>
    </source>
</reference>
<evidence type="ECO:0000313" key="1">
    <source>
        <dbReference type="EMBL" id="GAA1849856.1"/>
    </source>
</evidence>
<protein>
    <recommendedName>
        <fullName evidence="3">IrrE N-terminal-like domain-containing protein</fullName>
    </recommendedName>
</protein>
<accession>A0ABN2N3K6</accession>